<evidence type="ECO:0000256" key="1">
    <source>
        <dbReference type="ARBA" id="ARBA00004123"/>
    </source>
</evidence>
<keyword evidence="2" id="KW-0507">mRNA processing</keyword>
<feature type="domain" description="SURP motif" evidence="8">
    <location>
        <begin position="40"/>
        <end position="82"/>
    </location>
</feature>
<dbReference type="GO" id="GO:0071004">
    <property type="term" value="C:U2-type prespliceosome"/>
    <property type="evidence" value="ECO:0007669"/>
    <property type="project" value="TreeGrafter"/>
</dbReference>
<feature type="region of interest" description="Disordered" evidence="7">
    <location>
        <begin position="437"/>
        <end position="469"/>
    </location>
</feature>
<evidence type="ECO:0000256" key="2">
    <source>
        <dbReference type="ARBA" id="ARBA00022664"/>
    </source>
</evidence>
<dbReference type="FunFam" id="1.10.10.790:FF:000002">
    <property type="entry name" value="Splicing factor 3A subunit 1"/>
    <property type="match status" value="1"/>
</dbReference>
<dbReference type="PROSITE" id="PS50128">
    <property type="entry name" value="SURP"/>
    <property type="match status" value="2"/>
</dbReference>
<dbReference type="PANTHER" id="PTHR15316">
    <property type="entry name" value="SPLICEOSOME ASSOCIATED PROTEIN 114/SWAP SPLICING FACTOR-RELATED"/>
    <property type="match status" value="1"/>
</dbReference>
<reference evidence="12" key="1">
    <citation type="submission" date="2016-11" db="UniProtKB">
        <authorList>
            <consortium name="WormBaseParasite"/>
        </authorList>
    </citation>
    <scope>IDENTIFICATION</scope>
</reference>
<keyword evidence="5" id="KW-0508">mRNA splicing</keyword>
<evidence type="ECO:0000256" key="6">
    <source>
        <dbReference type="ARBA" id="ARBA00023242"/>
    </source>
</evidence>
<keyword evidence="3" id="KW-0747">Spliceosome</keyword>
<accession>A0A1I7RW97</accession>
<organism evidence="10 12">
    <name type="scientific">Bursaphelenchus xylophilus</name>
    <name type="common">Pinewood nematode worm</name>
    <name type="synonym">Aphelenchoides xylophilus</name>
    <dbReference type="NCBI Taxonomy" id="6326"/>
    <lineage>
        <taxon>Eukaryota</taxon>
        <taxon>Metazoa</taxon>
        <taxon>Ecdysozoa</taxon>
        <taxon>Nematoda</taxon>
        <taxon>Chromadorea</taxon>
        <taxon>Rhabditida</taxon>
        <taxon>Tylenchina</taxon>
        <taxon>Tylenchomorpha</taxon>
        <taxon>Aphelenchoidea</taxon>
        <taxon>Aphelenchoididae</taxon>
        <taxon>Bursaphelenchus</taxon>
    </lineage>
</organism>
<dbReference type="Proteomes" id="UP000095284">
    <property type="component" value="Unplaced"/>
</dbReference>
<dbReference type="WBParaSite" id="BXY_0501000.1">
    <property type="protein sequence ID" value="BXY_0501000.1"/>
    <property type="gene ID" value="BXY_0501000"/>
</dbReference>
<dbReference type="PANTHER" id="PTHR15316:SF1">
    <property type="entry name" value="SPLICING FACTOR 3A SUBUNIT 1"/>
    <property type="match status" value="1"/>
</dbReference>
<reference evidence="9" key="2">
    <citation type="submission" date="2020-09" db="EMBL/GenBank/DDBJ databases">
        <authorList>
            <person name="Kikuchi T."/>
        </authorList>
    </citation>
    <scope>NUCLEOTIDE SEQUENCE</scope>
    <source>
        <strain evidence="9">Ka4C1</strain>
    </source>
</reference>
<dbReference type="Proteomes" id="UP000659654">
    <property type="component" value="Unassembled WGS sequence"/>
</dbReference>
<dbReference type="InterPro" id="IPR000061">
    <property type="entry name" value="Surp"/>
</dbReference>
<dbReference type="Pfam" id="PF12230">
    <property type="entry name" value="PRP21_like_P"/>
    <property type="match status" value="1"/>
</dbReference>
<evidence type="ECO:0000313" key="9">
    <source>
        <dbReference type="EMBL" id="CAD5214643.1"/>
    </source>
</evidence>
<evidence type="ECO:0000313" key="11">
    <source>
        <dbReference type="Proteomes" id="UP000659654"/>
    </source>
</evidence>
<dbReference type="EMBL" id="CAJFCV020000002">
    <property type="protein sequence ID" value="CAG9095327.1"/>
    <property type="molecule type" value="Genomic_DNA"/>
</dbReference>
<keyword evidence="4" id="KW-0677">Repeat</keyword>
<dbReference type="GO" id="GO:0000381">
    <property type="term" value="P:regulation of alternative mRNA splicing, via spliceosome"/>
    <property type="evidence" value="ECO:0007669"/>
    <property type="project" value="TreeGrafter"/>
</dbReference>
<dbReference type="eggNOG" id="KOG0007">
    <property type="taxonomic scope" value="Eukaryota"/>
</dbReference>
<proteinExistence type="predicted"/>
<evidence type="ECO:0000256" key="3">
    <source>
        <dbReference type="ARBA" id="ARBA00022728"/>
    </source>
</evidence>
<dbReference type="GO" id="GO:0045292">
    <property type="term" value="P:mRNA cis splicing, via spliceosome"/>
    <property type="evidence" value="ECO:0007669"/>
    <property type="project" value="InterPro"/>
</dbReference>
<evidence type="ECO:0000256" key="7">
    <source>
        <dbReference type="SAM" id="MobiDB-lite"/>
    </source>
</evidence>
<feature type="compositionally biased region" description="Acidic residues" evidence="7">
    <location>
        <begin position="301"/>
        <end position="310"/>
    </location>
</feature>
<dbReference type="GO" id="GO:0071013">
    <property type="term" value="C:catalytic step 2 spliceosome"/>
    <property type="evidence" value="ECO:0007669"/>
    <property type="project" value="TreeGrafter"/>
</dbReference>
<dbReference type="EMBL" id="CAJFDI010000002">
    <property type="protein sequence ID" value="CAD5214643.1"/>
    <property type="molecule type" value="Genomic_DNA"/>
</dbReference>
<keyword evidence="6" id="KW-0539">Nucleus</keyword>
<dbReference type="SUPFAM" id="SSF109905">
    <property type="entry name" value="Surp module (SWAP domain)"/>
    <property type="match status" value="2"/>
</dbReference>
<dbReference type="InterPro" id="IPR045146">
    <property type="entry name" value="SF3A1"/>
</dbReference>
<dbReference type="OrthoDB" id="447637at2759"/>
<feature type="domain" description="SURP motif" evidence="8">
    <location>
        <begin position="140"/>
        <end position="182"/>
    </location>
</feature>
<dbReference type="SMR" id="A0A1I7RW97"/>
<evidence type="ECO:0000256" key="5">
    <source>
        <dbReference type="ARBA" id="ARBA00023187"/>
    </source>
</evidence>
<dbReference type="FunFam" id="1.10.10.790:FF:000001">
    <property type="entry name" value="Splicing factor 3a, subunit 1"/>
    <property type="match status" value="1"/>
</dbReference>
<dbReference type="InterPro" id="IPR022030">
    <property type="entry name" value="SF3A1_dom"/>
</dbReference>
<evidence type="ECO:0000313" key="10">
    <source>
        <dbReference type="Proteomes" id="UP000095284"/>
    </source>
</evidence>
<dbReference type="SMART" id="SM00648">
    <property type="entry name" value="SWAP"/>
    <property type="match status" value="2"/>
</dbReference>
<protein>
    <submittedName>
        <fullName evidence="9">(pine wood nematode) hypothetical protein</fullName>
    </submittedName>
</protein>
<dbReference type="InterPro" id="IPR035967">
    <property type="entry name" value="SWAP/Surp_sf"/>
</dbReference>
<gene>
    <name evidence="9" type="ORF">BXYJ_LOCUS3632</name>
</gene>
<dbReference type="Proteomes" id="UP000582659">
    <property type="component" value="Unassembled WGS sequence"/>
</dbReference>
<name>A0A1I7RW97_BURXY</name>
<dbReference type="AlphaFoldDB" id="A0A1I7RW97"/>
<dbReference type="Pfam" id="PF01805">
    <property type="entry name" value="Surp"/>
    <property type="match status" value="2"/>
</dbReference>
<dbReference type="GO" id="GO:0005686">
    <property type="term" value="C:U2 snRNP"/>
    <property type="evidence" value="ECO:0007669"/>
    <property type="project" value="TreeGrafter"/>
</dbReference>
<evidence type="ECO:0000313" key="12">
    <source>
        <dbReference type="WBParaSite" id="BXY_0501000.1"/>
    </source>
</evidence>
<dbReference type="GO" id="GO:0003723">
    <property type="term" value="F:RNA binding"/>
    <property type="evidence" value="ECO:0007669"/>
    <property type="project" value="InterPro"/>
</dbReference>
<comment type="subcellular location">
    <subcellularLocation>
        <location evidence="1">Nucleus</location>
    </subcellularLocation>
</comment>
<sequence>MEVEVNRVSHREEDVMNIEPSMSGKSIVGLIIPPPDIRAIVEKTAQFVAKNGIDFENRIKEKESGNSRFGFLAPNDPYHAFYRAKVAEAESGKSIEPTRAHLPDAVREHVKKVEFIPTQPPPAYEYMADPATINAFDLDLMRLTALFVARNGRQFLTSLMNREIRNYQFDFLKPQHSNFPYFSKLIEQYTKIIIPPKSIIEDLSRQMEYDVVLGDVKYRVAWEKHQKAIKDREDRALEEERMAFNSIDWHDFVVVQTVDFQPNETQNLPPLCTQKDVGARILMQQRTEAAKAAAESVAMEMDSDSDDEDKEKDRDQTQRAAYEVTQPAPAPPTMDSAVVRDYDPKKARQQNQKKLSEKYIISPLTNERISANQLPQHVKYNIVDPQFKEQRDREQMERQSDDTLNLTSGTEISRNIQKMAMYRTDIFGSGALGAEQADIGQKLNDMPPPQHPPKRVGGSGPNDSKRPRN</sequence>
<keyword evidence="11" id="KW-1185">Reference proteome</keyword>
<evidence type="ECO:0000259" key="8">
    <source>
        <dbReference type="PROSITE" id="PS50128"/>
    </source>
</evidence>
<dbReference type="Gene3D" id="1.10.10.790">
    <property type="entry name" value="Surp module"/>
    <property type="match status" value="2"/>
</dbReference>
<feature type="region of interest" description="Disordered" evidence="7">
    <location>
        <begin position="292"/>
        <end position="337"/>
    </location>
</feature>
<evidence type="ECO:0000256" key="4">
    <source>
        <dbReference type="ARBA" id="ARBA00022737"/>
    </source>
</evidence>